<evidence type="ECO:0000313" key="2">
    <source>
        <dbReference type="EMBL" id="GBC63568.1"/>
    </source>
</evidence>
<name>A0A401G2U9_9BACT</name>
<sequence length="166" mass="18911">MHPACDMLKNVRFAGNLIPHSFYKHIRRESGTTDFEGVGIMSDILYHYRPAEIRDRKTGRITGYRQRFRGDKFQISYRQYAEHYGISKGQVTTAVKNPDRLGLVFREFRTVTLPSGHRLSNVMFLEPDMEKVAEIMRDDIIPGNAGYEEKAGEPLPPVSPGGLIPV</sequence>
<dbReference type="EMBL" id="BEXT01000001">
    <property type="protein sequence ID" value="GBC63568.1"/>
    <property type="molecule type" value="Genomic_DNA"/>
</dbReference>
<keyword evidence="3" id="KW-1185">Reference proteome</keyword>
<comment type="caution">
    <text evidence="2">The sequence shown here is derived from an EMBL/GenBank/DDBJ whole genome shotgun (WGS) entry which is preliminary data.</text>
</comment>
<accession>A0A401G2U9</accession>
<protein>
    <submittedName>
        <fullName evidence="2">Uncharacterized protein</fullName>
    </submittedName>
</protein>
<dbReference type="AlphaFoldDB" id="A0A401G2U9"/>
<feature type="region of interest" description="Disordered" evidence="1">
    <location>
        <begin position="147"/>
        <end position="166"/>
    </location>
</feature>
<dbReference type="Proteomes" id="UP000288096">
    <property type="component" value="Unassembled WGS sequence"/>
</dbReference>
<reference evidence="3" key="1">
    <citation type="submission" date="2017-11" db="EMBL/GenBank/DDBJ databases">
        <authorList>
            <person name="Watanabe M."/>
            <person name="Kojima H."/>
        </authorList>
    </citation>
    <scope>NUCLEOTIDE SEQUENCE [LARGE SCALE GENOMIC DNA]</scope>
    <source>
        <strain evidence="3">Tokyo 01</strain>
    </source>
</reference>
<proteinExistence type="predicted"/>
<gene>
    <name evidence="2" type="ORF">DENIS_4566</name>
</gene>
<reference evidence="3" key="2">
    <citation type="submission" date="2019-01" db="EMBL/GenBank/DDBJ databases">
        <title>Genome sequence of Desulfonema ishimotonii strain Tokyo 01.</title>
        <authorList>
            <person name="Fukui M."/>
        </authorList>
    </citation>
    <scope>NUCLEOTIDE SEQUENCE [LARGE SCALE GENOMIC DNA]</scope>
    <source>
        <strain evidence="3">Tokyo 01</strain>
    </source>
</reference>
<evidence type="ECO:0000256" key="1">
    <source>
        <dbReference type="SAM" id="MobiDB-lite"/>
    </source>
</evidence>
<organism evidence="2 3">
    <name type="scientific">Desulfonema ishimotonii</name>
    <dbReference type="NCBI Taxonomy" id="45657"/>
    <lineage>
        <taxon>Bacteria</taxon>
        <taxon>Pseudomonadati</taxon>
        <taxon>Thermodesulfobacteriota</taxon>
        <taxon>Desulfobacteria</taxon>
        <taxon>Desulfobacterales</taxon>
        <taxon>Desulfococcaceae</taxon>
        <taxon>Desulfonema</taxon>
    </lineage>
</organism>
<evidence type="ECO:0000313" key="3">
    <source>
        <dbReference type="Proteomes" id="UP000288096"/>
    </source>
</evidence>